<dbReference type="EC" id="4.2.1.96" evidence="3"/>
<dbReference type="PANTHER" id="PTHR12599:SF0">
    <property type="entry name" value="PTERIN-4-ALPHA-CARBINOLAMINE DEHYDRATASE"/>
    <property type="match status" value="1"/>
</dbReference>
<dbReference type="EMBL" id="CP025096">
    <property type="protein sequence ID" value="AUD06371.1"/>
    <property type="molecule type" value="Genomic_DNA"/>
</dbReference>
<comment type="similarity">
    <text evidence="2">Belongs to the pterin-4-alpha-carbinolamine dehydratase family.</text>
</comment>
<dbReference type="Pfam" id="PF01329">
    <property type="entry name" value="Pterin_4a"/>
    <property type="match status" value="1"/>
</dbReference>
<dbReference type="Gene3D" id="3.30.1360.20">
    <property type="entry name" value="Transcriptional coactivator/pterin dehydratase"/>
    <property type="match status" value="1"/>
</dbReference>
<dbReference type="GO" id="GO:0008124">
    <property type="term" value="F:4-alpha-hydroxytetrahydrobiopterin dehydratase activity"/>
    <property type="evidence" value="ECO:0007669"/>
    <property type="project" value="UniProtKB-EC"/>
</dbReference>
<reference evidence="5 6" key="1">
    <citation type="submission" date="2017-11" db="EMBL/GenBank/DDBJ databases">
        <title>Taxonomic description and genome sequences of Spirosoma HA7 sp. nov., isolated from pollen microhabitat of Corylus avellana.</title>
        <authorList>
            <person name="Ambika Manirajan B."/>
            <person name="Suarez C."/>
            <person name="Ratering S."/>
            <person name="Geissler-Plaum R."/>
            <person name="Cardinale M."/>
            <person name="Sylvia S."/>
        </authorList>
    </citation>
    <scope>NUCLEOTIDE SEQUENCE [LARGE SCALE GENOMIC DNA]</scope>
    <source>
        <strain evidence="5 6">HA7</strain>
    </source>
</reference>
<proteinExistence type="inferred from homology"/>
<dbReference type="InterPro" id="IPR001533">
    <property type="entry name" value="Pterin_deHydtase"/>
</dbReference>
<evidence type="ECO:0000313" key="6">
    <source>
        <dbReference type="Proteomes" id="UP000232883"/>
    </source>
</evidence>
<gene>
    <name evidence="5" type="ORF">CWM47_33765</name>
</gene>
<dbReference type="Proteomes" id="UP000232883">
    <property type="component" value="Chromosome"/>
</dbReference>
<dbReference type="AlphaFoldDB" id="A0A2K8Z924"/>
<dbReference type="PANTHER" id="PTHR12599">
    <property type="entry name" value="PTERIN-4-ALPHA-CARBINOLAMINE DEHYDRATASE"/>
    <property type="match status" value="1"/>
</dbReference>
<evidence type="ECO:0000256" key="1">
    <source>
        <dbReference type="ARBA" id="ARBA00001554"/>
    </source>
</evidence>
<evidence type="ECO:0000256" key="4">
    <source>
        <dbReference type="ARBA" id="ARBA00023239"/>
    </source>
</evidence>
<dbReference type="NCBIfam" id="NF002018">
    <property type="entry name" value="PRK00823.1-3"/>
    <property type="match status" value="1"/>
</dbReference>
<evidence type="ECO:0000313" key="5">
    <source>
        <dbReference type="EMBL" id="AUD06371.1"/>
    </source>
</evidence>
<name>A0A2K8Z924_9BACT</name>
<keyword evidence="4" id="KW-0456">Lyase</keyword>
<dbReference type="RefSeq" id="WP_100992916.1">
    <property type="nucleotide sequence ID" value="NZ_CP025096.1"/>
</dbReference>
<organism evidence="5 6">
    <name type="scientific">Spirosoma pollinicola</name>
    <dbReference type="NCBI Taxonomy" id="2057025"/>
    <lineage>
        <taxon>Bacteria</taxon>
        <taxon>Pseudomonadati</taxon>
        <taxon>Bacteroidota</taxon>
        <taxon>Cytophagia</taxon>
        <taxon>Cytophagales</taxon>
        <taxon>Cytophagaceae</taxon>
        <taxon>Spirosoma</taxon>
    </lineage>
</organism>
<dbReference type="KEGG" id="spir:CWM47_33765"/>
<dbReference type="GO" id="GO:0006729">
    <property type="term" value="P:tetrahydrobiopterin biosynthetic process"/>
    <property type="evidence" value="ECO:0007669"/>
    <property type="project" value="InterPro"/>
</dbReference>
<dbReference type="OrthoDB" id="9794987at2"/>
<evidence type="ECO:0000256" key="2">
    <source>
        <dbReference type="ARBA" id="ARBA00006472"/>
    </source>
</evidence>
<keyword evidence="6" id="KW-1185">Reference proteome</keyword>
<accession>A0A2K8Z924</accession>
<sequence>MWKEQDNQLTRDFQFADFSEAFAFMTRVALVAEKMDHHPWWSNVYNQVTIKLSTHDAGNIITDKDHRLAGAIDKLVGNAW</sequence>
<evidence type="ECO:0000256" key="3">
    <source>
        <dbReference type="ARBA" id="ARBA00013252"/>
    </source>
</evidence>
<dbReference type="SUPFAM" id="SSF55248">
    <property type="entry name" value="PCD-like"/>
    <property type="match status" value="1"/>
</dbReference>
<protein>
    <recommendedName>
        <fullName evidence="3">4a-hydroxytetrahydrobiopterin dehydratase</fullName>
        <ecNumber evidence="3">4.2.1.96</ecNumber>
    </recommendedName>
</protein>
<comment type="catalytic activity">
    <reaction evidence="1">
        <text>(4aS,6R)-4a-hydroxy-L-erythro-5,6,7,8-tetrahydrobiopterin = (6R)-L-erythro-6,7-dihydrobiopterin + H2O</text>
        <dbReference type="Rhea" id="RHEA:11920"/>
        <dbReference type="ChEBI" id="CHEBI:15377"/>
        <dbReference type="ChEBI" id="CHEBI:15642"/>
        <dbReference type="ChEBI" id="CHEBI:43120"/>
        <dbReference type="EC" id="4.2.1.96"/>
    </reaction>
</comment>
<dbReference type="InterPro" id="IPR036428">
    <property type="entry name" value="PCD_sf"/>
</dbReference>